<protein>
    <recommendedName>
        <fullName evidence="3">Calcyclin-binding protein</fullName>
    </recommendedName>
</protein>
<dbReference type="InterPro" id="IPR008978">
    <property type="entry name" value="HSP20-like_chaperone"/>
</dbReference>
<evidence type="ECO:0000256" key="9">
    <source>
        <dbReference type="ARBA" id="ARBA00025145"/>
    </source>
</evidence>
<evidence type="ECO:0000313" key="12">
    <source>
        <dbReference type="EMBL" id="KAH0466409.1"/>
    </source>
</evidence>
<dbReference type="GO" id="GO:0015631">
    <property type="term" value="F:tubulin binding"/>
    <property type="evidence" value="ECO:0007669"/>
    <property type="project" value="InterPro"/>
</dbReference>
<dbReference type="EMBL" id="JAGFBR010000005">
    <property type="protein sequence ID" value="KAH0466409.1"/>
    <property type="molecule type" value="Genomic_DNA"/>
</dbReference>
<dbReference type="Gene3D" id="2.60.40.790">
    <property type="match status" value="1"/>
</dbReference>
<evidence type="ECO:0000256" key="1">
    <source>
        <dbReference type="ARBA" id="ARBA00004123"/>
    </source>
</evidence>
<dbReference type="AlphaFoldDB" id="A0AAV7GY05"/>
<dbReference type="GO" id="GO:0044548">
    <property type="term" value="F:S100 protein binding"/>
    <property type="evidence" value="ECO:0007669"/>
    <property type="project" value="InterPro"/>
</dbReference>
<dbReference type="InterPro" id="IPR007052">
    <property type="entry name" value="CS_dom"/>
</dbReference>
<feature type="domain" description="CS" evidence="11">
    <location>
        <begin position="220"/>
        <end position="309"/>
    </location>
</feature>
<name>A0AAV7GY05_DENCH</name>
<dbReference type="Pfam" id="PF09032">
    <property type="entry name" value="Siah-Interact_N"/>
    <property type="match status" value="1"/>
</dbReference>
<reference evidence="12 13" key="1">
    <citation type="journal article" date="2021" name="Hortic Res">
        <title>Chromosome-scale assembly of the Dendrobium chrysotoxum genome enhances the understanding of orchid evolution.</title>
        <authorList>
            <person name="Zhang Y."/>
            <person name="Zhang G.Q."/>
            <person name="Zhang D."/>
            <person name="Liu X.D."/>
            <person name="Xu X.Y."/>
            <person name="Sun W.H."/>
            <person name="Yu X."/>
            <person name="Zhu X."/>
            <person name="Wang Z.W."/>
            <person name="Zhao X."/>
            <person name="Zhong W.Y."/>
            <person name="Chen H."/>
            <person name="Yin W.L."/>
            <person name="Huang T."/>
            <person name="Niu S.C."/>
            <person name="Liu Z.J."/>
        </authorList>
    </citation>
    <scope>NUCLEOTIDE SEQUENCE [LARGE SCALE GENOMIC DNA]</scope>
    <source>
        <strain evidence="12">Lindl</strain>
    </source>
</reference>
<feature type="domain" description="SGS" evidence="10">
    <location>
        <begin position="294"/>
        <end position="371"/>
    </location>
</feature>
<comment type="function">
    <text evidence="9">May be involved in calcium-dependent ubiquitination and subsequent proteasomal degradation of target proteins. Probably serves as a molecular bridge in ubiquitin E3 complexes. Participates in the ubiquitin-mediated degradation of beta-catenin (CTNNB1).</text>
</comment>
<organism evidence="12 13">
    <name type="scientific">Dendrobium chrysotoxum</name>
    <name type="common">Orchid</name>
    <dbReference type="NCBI Taxonomy" id="161865"/>
    <lineage>
        <taxon>Eukaryota</taxon>
        <taxon>Viridiplantae</taxon>
        <taxon>Streptophyta</taxon>
        <taxon>Embryophyta</taxon>
        <taxon>Tracheophyta</taxon>
        <taxon>Spermatophyta</taxon>
        <taxon>Magnoliopsida</taxon>
        <taxon>Liliopsida</taxon>
        <taxon>Asparagales</taxon>
        <taxon>Orchidaceae</taxon>
        <taxon>Epidendroideae</taxon>
        <taxon>Malaxideae</taxon>
        <taxon>Dendrobiinae</taxon>
        <taxon>Dendrobium</taxon>
    </lineage>
</organism>
<dbReference type="InterPro" id="IPR015120">
    <property type="entry name" value="Siah-Interact_N"/>
</dbReference>
<keyword evidence="6" id="KW-0833">Ubl conjugation pathway</keyword>
<evidence type="ECO:0000259" key="10">
    <source>
        <dbReference type="PROSITE" id="PS51048"/>
    </source>
</evidence>
<evidence type="ECO:0000256" key="6">
    <source>
        <dbReference type="ARBA" id="ARBA00022786"/>
    </source>
</evidence>
<dbReference type="SUPFAM" id="SSF49764">
    <property type="entry name" value="HSP20-like chaperones"/>
    <property type="match status" value="1"/>
</dbReference>
<dbReference type="GO" id="GO:0005634">
    <property type="term" value="C:nucleus"/>
    <property type="evidence" value="ECO:0007669"/>
    <property type="project" value="UniProtKB-SubCell"/>
</dbReference>
<keyword evidence="5" id="KW-0597">Phosphoprotein</keyword>
<evidence type="ECO:0000256" key="2">
    <source>
        <dbReference type="ARBA" id="ARBA00004496"/>
    </source>
</evidence>
<dbReference type="Proteomes" id="UP000775213">
    <property type="component" value="Unassembled WGS sequence"/>
</dbReference>
<dbReference type="PROSITE" id="PS51048">
    <property type="entry name" value="SGS"/>
    <property type="match status" value="1"/>
</dbReference>
<keyword evidence="13" id="KW-1185">Reference proteome</keyword>
<dbReference type="InterPro" id="IPR037893">
    <property type="entry name" value="CS_CacyBP"/>
</dbReference>
<proteinExistence type="predicted"/>
<keyword evidence="7" id="KW-0007">Acetylation</keyword>
<dbReference type="CDD" id="cd06468">
    <property type="entry name" value="p23_CacyBP"/>
    <property type="match status" value="1"/>
</dbReference>
<dbReference type="InterPro" id="IPR007699">
    <property type="entry name" value="SGS_dom"/>
</dbReference>
<evidence type="ECO:0000256" key="5">
    <source>
        <dbReference type="ARBA" id="ARBA00022553"/>
    </source>
</evidence>
<dbReference type="PANTHER" id="PTHR47686:SF1">
    <property type="entry name" value="CALCYCLIN-BINDING PROTEIN"/>
    <property type="match status" value="1"/>
</dbReference>
<keyword evidence="4" id="KW-0963">Cytoplasm</keyword>
<keyword evidence="8" id="KW-0539">Nucleus</keyword>
<accession>A0AAV7GY05</accession>
<dbReference type="Pfam" id="PF00078">
    <property type="entry name" value="RVT_1"/>
    <property type="match status" value="1"/>
</dbReference>
<comment type="subcellular location">
    <subcellularLocation>
        <location evidence="2">Cytoplasm</location>
    </subcellularLocation>
    <subcellularLocation>
        <location evidence="1">Nucleus</location>
    </subcellularLocation>
</comment>
<evidence type="ECO:0000256" key="8">
    <source>
        <dbReference type="ARBA" id="ARBA00023242"/>
    </source>
</evidence>
<dbReference type="GO" id="GO:0031625">
    <property type="term" value="F:ubiquitin protein ligase binding"/>
    <property type="evidence" value="ECO:0007669"/>
    <property type="project" value="InterPro"/>
</dbReference>
<comment type="caution">
    <text evidence="12">The sequence shown here is derived from an EMBL/GenBank/DDBJ whole genome shotgun (WGS) entry which is preliminary data.</text>
</comment>
<dbReference type="InterPro" id="IPR000477">
    <property type="entry name" value="RT_dom"/>
</dbReference>
<gene>
    <name evidence="12" type="ORF">IEQ34_003647</name>
</gene>
<dbReference type="SUPFAM" id="SSF140106">
    <property type="entry name" value="Calcyclin-binding protein-like"/>
    <property type="match status" value="1"/>
</dbReference>
<dbReference type="PANTHER" id="PTHR47686">
    <property type="entry name" value="SGS DOMAIN-CONTAINING PROTEIN"/>
    <property type="match status" value="1"/>
</dbReference>
<dbReference type="GO" id="GO:0005737">
    <property type="term" value="C:cytoplasm"/>
    <property type="evidence" value="ECO:0007669"/>
    <property type="project" value="UniProtKB-SubCell"/>
</dbReference>
<dbReference type="PROSITE" id="PS51203">
    <property type="entry name" value="CS"/>
    <property type="match status" value="1"/>
</dbReference>
<evidence type="ECO:0000259" key="11">
    <source>
        <dbReference type="PROSITE" id="PS51203"/>
    </source>
</evidence>
<evidence type="ECO:0000313" key="13">
    <source>
        <dbReference type="Proteomes" id="UP000775213"/>
    </source>
</evidence>
<evidence type="ECO:0000256" key="4">
    <source>
        <dbReference type="ARBA" id="ARBA00022490"/>
    </source>
</evidence>
<evidence type="ECO:0000256" key="7">
    <source>
        <dbReference type="ARBA" id="ARBA00022990"/>
    </source>
</evidence>
<dbReference type="Pfam" id="PF04969">
    <property type="entry name" value="CS"/>
    <property type="match status" value="1"/>
</dbReference>
<sequence length="371" mass="41483">MAEEQQLKLDLEELRHLESVAKRPRVLSLLSSEIHSVDAKLASIRAVTAKPVVSHDQSSVTATAAALNYVTLGSFSWDQDNEKIKTQGGLTKYFPISVGLHQGLALSPYLFALVMDVLTRHLQEVVPWCMLFADDILLVDKTREGVEGLGAAVWWLLAFHFPHLIRRAKASLCACRQRSEEAVTKALRRRRRRRLAAPVVSAPCKVRLSPPTCLAFPPSELLARISLLASVRTEIYVFLEGVNEEKVESNFGEMSVDVKFHDVQGKNYRIAIPKLNKEIVPEKCKVLVKPTKIIISLFKASKGNWLDLHFKDDKFKPSVDKGKDKDPMAGIMDLMKNMYDEGDDDMKRTIAKAWSDARSGKNADPLKGLGP</sequence>
<dbReference type="InterPro" id="IPR037201">
    <property type="entry name" value="CacyBP_N"/>
</dbReference>
<evidence type="ECO:0000256" key="3">
    <source>
        <dbReference type="ARBA" id="ARBA00015702"/>
    </source>
</evidence>